<dbReference type="RefSeq" id="WP_317641961.1">
    <property type="nucleotide sequence ID" value="NZ_JAPMIV010000079.1"/>
</dbReference>
<keyword evidence="1" id="KW-1133">Transmembrane helix</keyword>
<evidence type="ECO:0000256" key="1">
    <source>
        <dbReference type="SAM" id="Phobius"/>
    </source>
</evidence>
<evidence type="ECO:0000313" key="3">
    <source>
        <dbReference type="Proteomes" id="UP001276150"/>
    </source>
</evidence>
<evidence type="ECO:0000313" key="2">
    <source>
        <dbReference type="EMBL" id="MDV6376607.1"/>
    </source>
</evidence>
<feature type="transmembrane region" description="Helical" evidence="1">
    <location>
        <begin position="139"/>
        <end position="159"/>
    </location>
</feature>
<keyword evidence="3" id="KW-1185">Reference proteome</keyword>
<dbReference type="EMBL" id="JAPMIV010000079">
    <property type="protein sequence ID" value="MDV6376607.1"/>
    <property type="molecule type" value="Genomic_DNA"/>
</dbReference>
<keyword evidence="1" id="KW-0812">Transmembrane</keyword>
<evidence type="ECO:0008006" key="4">
    <source>
        <dbReference type="Google" id="ProtNLM"/>
    </source>
</evidence>
<proteinExistence type="predicted"/>
<dbReference type="Proteomes" id="UP001276150">
    <property type="component" value="Unassembled WGS sequence"/>
</dbReference>
<gene>
    <name evidence="2" type="ORF">ORD21_18610</name>
</gene>
<organism evidence="2 3">
    <name type="scientific">Deinococcus arenicola</name>
    <dbReference type="NCBI Taxonomy" id="2994950"/>
    <lineage>
        <taxon>Bacteria</taxon>
        <taxon>Thermotogati</taxon>
        <taxon>Deinococcota</taxon>
        <taxon>Deinococci</taxon>
        <taxon>Deinococcales</taxon>
        <taxon>Deinococcaceae</taxon>
        <taxon>Deinococcus</taxon>
    </lineage>
</organism>
<protein>
    <recommendedName>
        <fullName evidence="4">DoxX family protein</fullName>
    </recommendedName>
</protein>
<reference evidence="2 3" key="1">
    <citation type="submission" date="2022-11" db="EMBL/GenBank/DDBJ databases">
        <title>Deinococcus ZS9-10, Low Temperature and Draught-tolerating, UV-resistant Bacteria from Continental Antarctica.</title>
        <authorList>
            <person name="Cheng L."/>
        </authorList>
    </citation>
    <scope>NUCLEOTIDE SEQUENCE [LARGE SCALE GENOMIC DNA]</scope>
    <source>
        <strain evidence="2 3">ZS9-10</strain>
    </source>
</reference>
<feature type="transmembrane region" description="Helical" evidence="1">
    <location>
        <begin position="106"/>
        <end position="127"/>
    </location>
</feature>
<feature type="transmembrane region" description="Helical" evidence="1">
    <location>
        <begin position="20"/>
        <end position="40"/>
    </location>
</feature>
<comment type="caution">
    <text evidence="2">The sequence shown here is derived from an EMBL/GenBank/DDBJ whole genome shotgun (WGS) entry which is preliminary data.</text>
</comment>
<keyword evidence="1" id="KW-0472">Membrane</keyword>
<name>A0ABU4DVZ4_9DEIO</name>
<accession>A0ABU4DVZ4</accession>
<sequence>MQLTPFPWERALIEQVYLPHAAVLGWIVILGELLVGVGLLTATRTHLALLGGLFMNLNFVAAGAPTPNAFYIVMQLALLFHGQHALSLERALPWQSEKRAPWRLPLGLYAGGVVASVVLGAVMLTYGRDFTPSGSVEDPAILLAVMAFYTAGYLSVMALRHHPDWFRQWAAGMPPPPVAVPVTVRIRSDREQ</sequence>